<dbReference type="EMBL" id="WTVR01000040">
    <property type="protein sequence ID" value="NMF90357.1"/>
    <property type="molecule type" value="Genomic_DNA"/>
</dbReference>
<feature type="domain" description="Quinohemoprotein amine dehydrogenase gamma subunit structural" evidence="1">
    <location>
        <begin position="31"/>
        <end position="104"/>
    </location>
</feature>
<dbReference type="InterPro" id="IPR015084">
    <property type="entry name" value="QH-AmDH_gsu_dom"/>
</dbReference>
<dbReference type="InterPro" id="IPR036487">
    <property type="entry name" value="QH-AmDH_gsu_sf"/>
</dbReference>
<dbReference type="NCBIfam" id="NF037958">
    <property type="entry name" value="QH_gamma"/>
    <property type="match status" value="1"/>
</dbReference>
<organism evidence="2 3">
    <name type="scientific">Aromatoleum petrolei</name>
    <dbReference type="NCBI Taxonomy" id="76116"/>
    <lineage>
        <taxon>Bacteria</taxon>
        <taxon>Pseudomonadati</taxon>
        <taxon>Pseudomonadota</taxon>
        <taxon>Betaproteobacteria</taxon>
        <taxon>Rhodocyclales</taxon>
        <taxon>Rhodocyclaceae</taxon>
        <taxon>Aromatoleum</taxon>
    </lineage>
</organism>
<protein>
    <submittedName>
        <fullName evidence="2">Quinohemoprotein amine dehydrogenase subunit gamma</fullName>
    </submittedName>
</protein>
<dbReference type="Gene3D" id="4.10.940.10">
    <property type="entry name" value="Quinohemoprotein amine dehydrogenase, gamma subunit structural domain"/>
    <property type="match status" value="1"/>
</dbReference>
<reference evidence="2 3" key="1">
    <citation type="submission" date="2019-12" db="EMBL/GenBank/DDBJ databases">
        <title>Comparative genomics gives insights into the taxonomy of the Azoarcus-Aromatoleum group and reveals separate origins of nif in the plant-associated Azoarcus and non-plant-associated Aromatoleum sub-groups.</title>
        <authorList>
            <person name="Lafos M."/>
            <person name="Maluk M."/>
            <person name="Batista M."/>
            <person name="Junghare M."/>
            <person name="Carmona M."/>
            <person name="Faoro H."/>
            <person name="Cruz L.M."/>
            <person name="Battistoni F."/>
            <person name="De Souza E."/>
            <person name="Pedrosa F."/>
            <person name="Chen W.-M."/>
            <person name="Poole P.S."/>
            <person name="Dixon R.A."/>
            <person name="James E.K."/>
        </authorList>
    </citation>
    <scope>NUCLEOTIDE SEQUENCE [LARGE SCALE GENOMIC DNA]</scope>
    <source>
        <strain evidence="2 3">ToN1</strain>
    </source>
</reference>
<dbReference type="InterPro" id="IPR047830">
    <property type="entry name" value="QHNDH_gamma"/>
</dbReference>
<dbReference type="SUPFAM" id="SSF69131">
    <property type="entry name" value="Quinohemoprotein amine dehydrogenase C chain"/>
    <property type="match status" value="1"/>
</dbReference>
<evidence type="ECO:0000313" key="2">
    <source>
        <dbReference type="EMBL" id="NMF90357.1"/>
    </source>
</evidence>
<gene>
    <name evidence="2" type="primary">qhpC</name>
    <name evidence="2" type="ORF">GPA26_17955</name>
</gene>
<proteinExistence type="predicted"/>
<accession>A0ABX1MZ77</accession>
<keyword evidence="3" id="KW-1185">Reference proteome</keyword>
<dbReference type="Proteomes" id="UP000652074">
    <property type="component" value="Unassembled WGS sequence"/>
</dbReference>
<evidence type="ECO:0000313" key="3">
    <source>
        <dbReference type="Proteomes" id="UP000652074"/>
    </source>
</evidence>
<comment type="caution">
    <text evidence="2">The sequence shown here is derived from an EMBL/GenBank/DDBJ whole genome shotgun (WGS) entry which is preliminary data.</text>
</comment>
<sequence length="106" mass="11823">MKRLRALNHKAHLIEQAASDGHREEVQLMSSVVGCTTTFDPGWEVDAFGGLASLCQPMEADLYGCTDPCWWPAQLADSLNTARDWTDGKNSALRDWRELQTLFPGD</sequence>
<dbReference type="RefSeq" id="WP_050416581.1">
    <property type="nucleotide sequence ID" value="NZ_CP059560.1"/>
</dbReference>
<evidence type="ECO:0000259" key="1">
    <source>
        <dbReference type="Pfam" id="PF08992"/>
    </source>
</evidence>
<dbReference type="Pfam" id="PF08992">
    <property type="entry name" value="QH-AmDH_gamma"/>
    <property type="match status" value="1"/>
</dbReference>
<name>A0ABX1MZ77_9RHOO</name>